<proteinExistence type="predicted"/>
<reference evidence="1" key="1">
    <citation type="submission" date="2005-11" db="EMBL/GenBank/DDBJ databases">
        <title>Single cell genomics - a new approach in prokaryotic microbiology.</title>
        <authorList>
            <person name="Kvist T."/>
            <person name="Ahring B."/>
            <person name="Lasken R."/>
            <person name="Westermann P."/>
        </authorList>
    </citation>
    <scope>NUCLEOTIDE SEQUENCE</scope>
</reference>
<protein>
    <submittedName>
        <fullName evidence="1">Putative phosphoserine phosphatase</fullName>
    </submittedName>
</protein>
<accession>Q2V9E3</accession>
<organism evidence="1">
    <name type="scientific">uncultured crenarchaeote</name>
    <dbReference type="NCBI Taxonomy" id="29281"/>
    <lineage>
        <taxon>Archaea</taxon>
        <taxon>Thermoproteota</taxon>
        <taxon>environmental samples</taxon>
    </lineage>
</organism>
<dbReference type="AlphaFoldDB" id="Q2V9E3"/>
<evidence type="ECO:0000313" key="1">
    <source>
        <dbReference type="EMBL" id="ABB88987.1"/>
    </source>
</evidence>
<name>Q2V9E3_9CREN</name>
<sequence>MSSFLIPHSLIISLTAFDLSEVTLIITSSSFPSLNTSSLEYILSNNNSFFSLSVIIVNPPETAIIFQPAFLRALQRTFAPGIISRFSPMLKASSYEIPRSAFTRLHKPSSQSISPRIPCFVMSQISFSFCGPNFCASTGKYSAFSSTPSTSKIINISTIVRKCPLLRIY</sequence>
<dbReference type="EMBL" id="DQ284446">
    <property type="protein sequence ID" value="ABB88987.1"/>
    <property type="molecule type" value="Genomic_DNA"/>
</dbReference>